<dbReference type="Pfam" id="PF01804">
    <property type="entry name" value="Penicil_amidase"/>
    <property type="match status" value="1"/>
</dbReference>
<keyword evidence="3" id="KW-0865">Zymogen</keyword>
<evidence type="ECO:0000256" key="3">
    <source>
        <dbReference type="ARBA" id="ARBA00023145"/>
    </source>
</evidence>
<dbReference type="SUPFAM" id="SSF56235">
    <property type="entry name" value="N-terminal nucleophile aminohydrolases (Ntn hydrolases)"/>
    <property type="match status" value="1"/>
</dbReference>
<comment type="cofactor">
    <cofactor evidence="5">
        <name>Ca(2+)</name>
        <dbReference type="ChEBI" id="CHEBI:29108"/>
    </cofactor>
    <text evidence="5">Binds 1 Ca(2+) ion per dimer.</text>
</comment>
<feature type="active site" description="Nucleophile" evidence="4">
    <location>
        <position position="253"/>
    </location>
</feature>
<dbReference type="PANTHER" id="PTHR34218">
    <property type="entry name" value="PEPTIDASE S45 PENICILLIN AMIDASE"/>
    <property type="match status" value="1"/>
</dbReference>
<keyword evidence="2" id="KW-0378">Hydrolase</keyword>
<accession>A0A3A4P1R0</accession>
<evidence type="ECO:0000256" key="4">
    <source>
        <dbReference type="PIRSR" id="PIRSR001227-1"/>
    </source>
</evidence>
<dbReference type="GO" id="GO:0017000">
    <property type="term" value="P:antibiotic biosynthetic process"/>
    <property type="evidence" value="ECO:0007669"/>
    <property type="project" value="InterPro"/>
</dbReference>
<evidence type="ECO:0000256" key="1">
    <source>
        <dbReference type="ARBA" id="ARBA00006586"/>
    </source>
</evidence>
<dbReference type="InterPro" id="IPR014395">
    <property type="entry name" value="Pen/GL7ACA/AHL_acylase"/>
</dbReference>
<evidence type="ECO:0000256" key="6">
    <source>
        <dbReference type="SAM" id="Phobius"/>
    </source>
</evidence>
<protein>
    <submittedName>
        <fullName evidence="7">Penicillin acylase family protein</fullName>
    </submittedName>
</protein>
<dbReference type="InterPro" id="IPR043147">
    <property type="entry name" value="Penicillin_amidase_A-knob"/>
</dbReference>
<dbReference type="GO" id="GO:0046872">
    <property type="term" value="F:metal ion binding"/>
    <property type="evidence" value="ECO:0007669"/>
    <property type="project" value="UniProtKB-KW"/>
</dbReference>
<dbReference type="AlphaFoldDB" id="A0A3A4P1R0"/>
<feature type="transmembrane region" description="Helical" evidence="6">
    <location>
        <begin position="12"/>
        <end position="33"/>
    </location>
</feature>
<gene>
    <name evidence="7" type="ORF">C4520_08945</name>
</gene>
<keyword evidence="5" id="KW-0479">Metal-binding</keyword>
<comment type="caution">
    <text evidence="7">The sequence shown here is derived from an EMBL/GenBank/DDBJ whole genome shotgun (WGS) entry which is preliminary data.</text>
</comment>
<dbReference type="EMBL" id="QZKU01000063">
    <property type="protein sequence ID" value="RJP21914.1"/>
    <property type="molecule type" value="Genomic_DNA"/>
</dbReference>
<dbReference type="Gene3D" id="1.10.439.10">
    <property type="entry name" value="Penicillin Amidohydrolase, domain 1"/>
    <property type="match status" value="1"/>
</dbReference>
<keyword evidence="6" id="KW-0472">Membrane</keyword>
<evidence type="ECO:0000256" key="5">
    <source>
        <dbReference type="PIRSR" id="PIRSR001227-2"/>
    </source>
</evidence>
<evidence type="ECO:0000313" key="8">
    <source>
        <dbReference type="Proteomes" id="UP000265882"/>
    </source>
</evidence>
<dbReference type="Gene3D" id="3.60.20.10">
    <property type="entry name" value="Glutamine Phosphoribosylpyrophosphate, subunit 1, domain 1"/>
    <property type="match status" value="1"/>
</dbReference>
<keyword evidence="6" id="KW-1133">Transmembrane helix</keyword>
<dbReference type="Gene3D" id="2.30.120.10">
    <property type="match status" value="1"/>
</dbReference>
<evidence type="ECO:0000313" key="7">
    <source>
        <dbReference type="EMBL" id="RJP21914.1"/>
    </source>
</evidence>
<dbReference type="Gene3D" id="1.10.1400.10">
    <property type="match status" value="1"/>
</dbReference>
<dbReference type="PIRSF" id="PIRSF001227">
    <property type="entry name" value="Pen_acylase"/>
    <property type="match status" value="1"/>
</dbReference>
<evidence type="ECO:0000256" key="2">
    <source>
        <dbReference type="ARBA" id="ARBA00022801"/>
    </source>
</evidence>
<organism evidence="7 8">
    <name type="scientific">Abyssobacteria bacterium (strain SURF_5)</name>
    <dbReference type="NCBI Taxonomy" id="2093360"/>
    <lineage>
        <taxon>Bacteria</taxon>
        <taxon>Pseudomonadati</taxon>
        <taxon>Candidatus Hydrogenedentota</taxon>
        <taxon>Candidatus Abyssobacteria</taxon>
    </lineage>
</organism>
<dbReference type="Proteomes" id="UP000265882">
    <property type="component" value="Unassembled WGS sequence"/>
</dbReference>
<sequence>MKVNMKKRNIIGGILFLLMVAGLILVGIVRIQLGRSLPEVSGKINVKGLSAQVDVYRDEYGIPHIYAENRRDLMFAVGYVTAQDRLWQMDLTRRAATGRLAEILGETVLRTDLLMRTIGLERTARRQWEQLSPESAAMLSAFSDGVNAYLEKASSLPPEFRLLKYTPEPWQPPDSLAISRLLGWQLSKNHESEIVMMRIAAQVGADRAADLSPVYPATGPFILDAGTVERMMQTSLLGGSRVLGGIIGTCGGSNSWVLAPSRTTSGAAILANDPHLSGTRMPSIWYYVHLMGGGLDVIGALVPGTPLPLLGHNRHIGWGITNMNADVQDIFIERVNPDDPNQYEFDGAWVDMDTTRERIPFRADEGELLYIEKEIRRTIHGPVMNDAIPKAMNVVSLSWTGFEPTPDFEALLGINTAQNWNEFRQALQHFGVAPQNFIYADTDGNIGYSGAGLIPIRPDGNGVFPRDGWKSATAWQGWIPFEELPHEFNPARGYLVTANNRVVGDDYPHFLSAEWAPNFRSRRITDLIDEKERHDVEDIARMQMDDTSLLAQLICNRIEPALLTLQQQNLREAARLLTVWDGKNSTDSPASLLYHEFLLRFALNTFSDEFGKSLASDYLSQYYLWLERFVELMNEDSRWFDNVKTGPVETRDEIIILSFKQAVNALEEKYGKNMFDWRWDSAHTVQFRHPLDKSSIAKRLFNLGPFPFPGDGETINRGTFEFNEPYVVSMAASIRHIMDFSGLHTTLGIHTTGQSGHPLNAHYDDYAGRWLRGEYIPLMMNKQDFIGGVEGHLQLMPNSR</sequence>
<proteinExistence type="inferred from homology"/>
<keyword evidence="5" id="KW-0106">Calcium</keyword>
<reference evidence="7 8" key="1">
    <citation type="journal article" date="2017" name="ISME J.">
        <title>Energy and carbon metabolisms in a deep terrestrial subsurface fluid microbial community.</title>
        <authorList>
            <person name="Momper L."/>
            <person name="Jungbluth S.P."/>
            <person name="Lee M.D."/>
            <person name="Amend J.P."/>
        </authorList>
    </citation>
    <scope>NUCLEOTIDE SEQUENCE [LARGE SCALE GENOMIC DNA]</scope>
    <source>
        <strain evidence="7">SURF_5</strain>
    </source>
</reference>
<dbReference type="InterPro" id="IPR043146">
    <property type="entry name" value="Penicillin_amidase_N_B-knob"/>
</dbReference>
<dbReference type="GO" id="GO:0016811">
    <property type="term" value="F:hydrolase activity, acting on carbon-nitrogen (but not peptide) bonds, in linear amides"/>
    <property type="evidence" value="ECO:0007669"/>
    <property type="project" value="InterPro"/>
</dbReference>
<dbReference type="InterPro" id="IPR002692">
    <property type="entry name" value="S45"/>
</dbReference>
<comment type="similarity">
    <text evidence="1">Belongs to the peptidase S45 family.</text>
</comment>
<feature type="binding site" evidence="5">
    <location>
        <position position="329"/>
    </location>
    <ligand>
        <name>Ca(2+)</name>
        <dbReference type="ChEBI" id="CHEBI:29108"/>
    </ligand>
</feature>
<feature type="binding site" evidence="5">
    <location>
        <position position="193"/>
    </location>
    <ligand>
        <name>Ca(2+)</name>
        <dbReference type="ChEBI" id="CHEBI:29108"/>
    </ligand>
</feature>
<dbReference type="InterPro" id="IPR023343">
    <property type="entry name" value="Penicillin_amidase_dom1"/>
</dbReference>
<name>A0A3A4P1R0_ABYX5</name>
<dbReference type="PANTHER" id="PTHR34218:SF4">
    <property type="entry name" value="ACYL-HOMOSERINE LACTONE ACYLASE QUIP"/>
    <property type="match status" value="1"/>
</dbReference>
<dbReference type="InterPro" id="IPR029055">
    <property type="entry name" value="Ntn_hydrolases_N"/>
</dbReference>
<dbReference type="CDD" id="cd03747">
    <property type="entry name" value="Ntn_PGA_like"/>
    <property type="match status" value="1"/>
</dbReference>
<feature type="binding site" evidence="5">
    <location>
        <position position="326"/>
    </location>
    <ligand>
        <name>Ca(2+)</name>
        <dbReference type="ChEBI" id="CHEBI:29108"/>
    </ligand>
</feature>
<keyword evidence="6" id="KW-0812">Transmembrane</keyword>